<name>A0ABU7KT19_9ACTN</name>
<dbReference type="EMBL" id="JAUUCC010000046">
    <property type="protein sequence ID" value="MEE2052445.1"/>
    <property type="molecule type" value="Genomic_DNA"/>
</dbReference>
<dbReference type="RefSeq" id="WP_330159474.1">
    <property type="nucleotide sequence ID" value="NZ_JAUUCC010000046.1"/>
</dbReference>
<dbReference type="Proteomes" id="UP001348641">
    <property type="component" value="Unassembled WGS sequence"/>
</dbReference>
<sequence length="120" mass="12702">MGDAGRRRADAVQRMGPTPGGPLFAARLGVLACELAPQRPDLVAHLVSGALGSDDAHAATAVLGSVAVASQLASGQRRVLSERVEQAQFDLRNPSYETTHLTEVCDKAARALTRHLRHGR</sequence>
<proteinExistence type="predicted"/>
<evidence type="ECO:0000313" key="2">
    <source>
        <dbReference type="Proteomes" id="UP001348641"/>
    </source>
</evidence>
<organism evidence="1 2">
    <name type="scientific">Nocardiopsis tropica</name>
    <dbReference type="NCBI Taxonomy" id="109330"/>
    <lineage>
        <taxon>Bacteria</taxon>
        <taxon>Bacillati</taxon>
        <taxon>Actinomycetota</taxon>
        <taxon>Actinomycetes</taxon>
        <taxon>Streptosporangiales</taxon>
        <taxon>Nocardiopsidaceae</taxon>
        <taxon>Nocardiopsis</taxon>
    </lineage>
</organism>
<reference evidence="1 2" key="1">
    <citation type="submission" date="2023-07" db="EMBL/GenBank/DDBJ databases">
        <authorList>
            <person name="Girao M."/>
            <person name="Carvalho M.F."/>
        </authorList>
    </citation>
    <scope>NUCLEOTIDE SEQUENCE [LARGE SCALE GENOMIC DNA]</scope>
    <source>
        <strain evidence="1 2">66/93</strain>
    </source>
</reference>
<comment type="caution">
    <text evidence="1">The sequence shown here is derived from an EMBL/GenBank/DDBJ whole genome shotgun (WGS) entry which is preliminary data.</text>
</comment>
<evidence type="ECO:0000313" key="1">
    <source>
        <dbReference type="EMBL" id="MEE2052445.1"/>
    </source>
</evidence>
<gene>
    <name evidence="1" type="ORF">Q8A49_18255</name>
</gene>
<accession>A0ABU7KT19</accession>
<protein>
    <submittedName>
        <fullName evidence="1">Uncharacterized protein</fullName>
    </submittedName>
</protein>